<name>I3SAE0_LOTJA</name>
<dbReference type="GO" id="GO:0005739">
    <property type="term" value="C:mitochondrion"/>
    <property type="evidence" value="ECO:0007669"/>
    <property type="project" value="TreeGrafter"/>
</dbReference>
<sequence>MATEVYRNVIERATEIKNSGNPYLGAGNMNLEGLMMGTMCALGQLESHLGNFGDAEQHLTKALNQAEETYGDCHPKVGVVLTSIAFMYRRKAM</sequence>
<dbReference type="Gene3D" id="1.25.40.10">
    <property type="entry name" value="Tetratricopeptide repeat domain"/>
    <property type="match status" value="1"/>
</dbReference>
<dbReference type="Pfam" id="PF13424">
    <property type="entry name" value="TPR_12"/>
    <property type="match status" value="1"/>
</dbReference>
<evidence type="ECO:0000313" key="1">
    <source>
        <dbReference type="EMBL" id="AFK37232.1"/>
    </source>
</evidence>
<dbReference type="SUPFAM" id="SSF48452">
    <property type="entry name" value="TPR-like"/>
    <property type="match status" value="1"/>
</dbReference>
<dbReference type="PANTHER" id="PTHR47868">
    <property type="entry name" value="OS05G0457700 PROTEIN"/>
    <property type="match status" value="1"/>
</dbReference>
<proteinExistence type="evidence at transcript level"/>
<reference evidence="1" key="1">
    <citation type="submission" date="2012-05" db="EMBL/GenBank/DDBJ databases">
        <authorList>
            <person name="Krishnakumar V."/>
            <person name="Cheung F."/>
            <person name="Xiao Y."/>
            <person name="Chan A."/>
            <person name="Moskal W.A."/>
            <person name="Town C.D."/>
        </authorList>
    </citation>
    <scope>NUCLEOTIDE SEQUENCE</scope>
</reference>
<evidence type="ECO:0008006" key="2">
    <source>
        <dbReference type="Google" id="ProtNLM"/>
    </source>
</evidence>
<organism evidence="1">
    <name type="scientific">Lotus japonicus</name>
    <name type="common">Lotus corniculatus var. japonicus</name>
    <dbReference type="NCBI Taxonomy" id="34305"/>
    <lineage>
        <taxon>Eukaryota</taxon>
        <taxon>Viridiplantae</taxon>
        <taxon>Streptophyta</taxon>
        <taxon>Embryophyta</taxon>
        <taxon>Tracheophyta</taxon>
        <taxon>Spermatophyta</taxon>
        <taxon>Magnoliopsida</taxon>
        <taxon>eudicotyledons</taxon>
        <taxon>Gunneridae</taxon>
        <taxon>Pentapetalae</taxon>
        <taxon>rosids</taxon>
        <taxon>fabids</taxon>
        <taxon>Fabales</taxon>
        <taxon>Fabaceae</taxon>
        <taxon>Papilionoideae</taxon>
        <taxon>50 kb inversion clade</taxon>
        <taxon>NPAAA clade</taxon>
        <taxon>Hologalegina</taxon>
        <taxon>robinioid clade</taxon>
        <taxon>Loteae</taxon>
        <taxon>Lotus</taxon>
    </lineage>
</organism>
<dbReference type="EMBL" id="BT137437">
    <property type="protein sequence ID" value="AFK37232.1"/>
    <property type="molecule type" value="mRNA"/>
</dbReference>
<accession>I3SAE0</accession>
<dbReference type="AlphaFoldDB" id="I3SAE0"/>
<protein>
    <recommendedName>
        <fullName evidence="2">MalT-like TPR region domain-containing protein</fullName>
    </recommendedName>
</protein>
<dbReference type="PANTHER" id="PTHR47868:SF2">
    <property type="entry name" value="OS05G0457700 PROTEIN"/>
    <property type="match status" value="1"/>
</dbReference>
<dbReference type="InterPro" id="IPR011990">
    <property type="entry name" value="TPR-like_helical_dom_sf"/>
</dbReference>